<organism evidence="15 16">
    <name type="scientific">Cyclotella cryptica</name>
    <dbReference type="NCBI Taxonomy" id="29204"/>
    <lineage>
        <taxon>Eukaryota</taxon>
        <taxon>Sar</taxon>
        <taxon>Stramenopiles</taxon>
        <taxon>Ochrophyta</taxon>
        <taxon>Bacillariophyta</taxon>
        <taxon>Coscinodiscophyceae</taxon>
        <taxon>Thalassiosirophycidae</taxon>
        <taxon>Stephanodiscales</taxon>
        <taxon>Stephanodiscaceae</taxon>
        <taxon>Cyclotella</taxon>
    </lineage>
</organism>
<evidence type="ECO:0000256" key="2">
    <source>
        <dbReference type="ARBA" id="ARBA00022448"/>
    </source>
</evidence>
<protein>
    <recommendedName>
        <fullName evidence="14">Ion transport domain-containing protein</fullName>
    </recommendedName>
</protein>
<evidence type="ECO:0000259" key="14">
    <source>
        <dbReference type="Pfam" id="PF00520"/>
    </source>
</evidence>
<evidence type="ECO:0000256" key="12">
    <source>
        <dbReference type="SAM" id="MobiDB-lite"/>
    </source>
</evidence>
<dbReference type="PRINTS" id="PR00169">
    <property type="entry name" value="KCHANNEL"/>
</dbReference>
<accession>A0ABD3PFD8</accession>
<feature type="compositionally biased region" description="Polar residues" evidence="12">
    <location>
        <begin position="1"/>
        <end position="15"/>
    </location>
</feature>
<evidence type="ECO:0000256" key="13">
    <source>
        <dbReference type="SAM" id="Phobius"/>
    </source>
</evidence>
<dbReference type="GO" id="GO:0005267">
    <property type="term" value="F:potassium channel activity"/>
    <property type="evidence" value="ECO:0007669"/>
    <property type="project" value="UniProtKB-KW"/>
</dbReference>
<dbReference type="InterPro" id="IPR027359">
    <property type="entry name" value="Volt_channel_dom_sf"/>
</dbReference>
<dbReference type="PANTHER" id="PTHR11537">
    <property type="entry name" value="VOLTAGE-GATED POTASSIUM CHANNEL"/>
    <property type="match status" value="1"/>
</dbReference>
<evidence type="ECO:0000256" key="6">
    <source>
        <dbReference type="ARBA" id="ARBA00022882"/>
    </source>
</evidence>
<keyword evidence="9" id="KW-0406">Ion transport</keyword>
<feature type="transmembrane region" description="Helical" evidence="13">
    <location>
        <begin position="332"/>
        <end position="353"/>
    </location>
</feature>
<dbReference type="PANTHER" id="PTHR11537:SF254">
    <property type="entry name" value="POTASSIUM VOLTAGE-GATED CHANNEL PROTEIN SHAB"/>
    <property type="match status" value="1"/>
</dbReference>
<proteinExistence type="predicted"/>
<keyword evidence="4 13" id="KW-0812">Transmembrane</keyword>
<evidence type="ECO:0000256" key="9">
    <source>
        <dbReference type="ARBA" id="ARBA00023065"/>
    </source>
</evidence>
<dbReference type="InterPro" id="IPR028325">
    <property type="entry name" value="VG_K_chnl"/>
</dbReference>
<keyword evidence="7" id="KW-0630">Potassium</keyword>
<dbReference type="Gene3D" id="1.10.287.70">
    <property type="match status" value="1"/>
</dbReference>
<dbReference type="SUPFAM" id="SSF81324">
    <property type="entry name" value="Voltage-gated potassium channels"/>
    <property type="match status" value="1"/>
</dbReference>
<dbReference type="Proteomes" id="UP001516023">
    <property type="component" value="Unassembled WGS sequence"/>
</dbReference>
<dbReference type="EMBL" id="JABMIG020000194">
    <property type="protein sequence ID" value="KAL3786439.1"/>
    <property type="molecule type" value="Genomic_DNA"/>
</dbReference>
<evidence type="ECO:0000256" key="10">
    <source>
        <dbReference type="ARBA" id="ARBA00023136"/>
    </source>
</evidence>
<evidence type="ECO:0000313" key="15">
    <source>
        <dbReference type="EMBL" id="KAL3786439.1"/>
    </source>
</evidence>
<name>A0ABD3PFD8_9STRA</name>
<feature type="region of interest" description="Disordered" evidence="12">
    <location>
        <begin position="1"/>
        <end position="20"/>
    </location>
</feature>
<keyword evidence="3" id="KW-0633">Potassium transport</keyword>
<dbReference type="AlphaFoldDB" id="A0ABD3PFD8"/>
<feature type="domain" description="Ion transport" evidence="14">
    <location>
        <begin position="82"/>
        <end position="354"/>
    </location>
</feature>
<keyword evidence="8 13" id="KW-1133">Transmembrane helix</keyword>
<keyword evidence="5" id="KW-0631">Potassium channel</keyword>
<evidence type="ECO:0000256" key="4">
    <source>
        <dbReference type="ARBA" id="ARBA00022692"/>
    </source>
</evidence>
<comment type="caution">
    <text evidence="15">The sequence shown here is derived from an EMBL/GenBank/DDBJ whole genome shotgun (WGS) entry which is preliminary data.</text>
</comment>
<dbReference type="Pfam" id="PF00520">
    <property type="entry name" value="Ion_trans"/>
    <property type="match status" value="1"/>
</dbReference>
<feature type="transmembrane region" description="Helical" evidence="13">
    <location>
        <begin position="74"/>
        <end position="94"/>
    </location>
</feature>
<feature type="transmembrane region" description="Helical" evidence="13">
    <location>
        <begin position="248"/>
        <end position="270"/>
    </location>
</feature>
<evidence type="ECO:0000256" key="11">
    <source>
        <dbReference type="ARBA" id="ARBA00023303"/>
    </source>
</evidence>
<dbReference type="InterPro" id="IPR005821">
    <property type="entry name" value="Ion_trans_dom"/>
</dbReference>
<evidence type="ECO:0000256" key="8">
    <source>
        <dbReference type="ARBA" id="ARBA00022989"/>
    </source>
</evidence>
<sequence length="462" mass="52398">MTNISLEQRGNTEQCSENERSSLLSIEEDERLLPYSSLHDWLPSRAEARSSSQRHPPTWRRSIFLILTEPDTSIWSAVFFIVLILAIAVSNIIMIMQTMDAFQFVPTDCVSCGGTVSYMFEDDEVAPETAPGVSCVCPPSPVLWTIHTLDWLIYLLTVEWILRVVVYSPASPPFTVSGWAVRWLTFLTDPTTLIDALAIFPYYLERLPNGLVSLRIFRLLRIFQLVRLGQYNPAFTSLTNVMSRSTQYLKLLVIVLAFGAAFFGSMVYWMEKGTWKYHEASEEYIFVRTGLDGKTEEPTPFTSIPSAFWWFLVTATTVGYGDMYPTSTGGRYVAVLAMMMGVLVIAFPVSVFSELWEQELRDMNGFDDIASKATVNKNTLIEKENTDSNSDRVPSPLHREEDLCLKLTQELIVLNQADMQEVLDCLDGIREREQRIRVLLKRSTKISLNDEYSETGTAASPL</sequence>
<keyword evidence="11" id="KW-0407">Ion channel</keyword>
<keyword evidence="6" id="KW-0851">Voltage-gated channel</keyword>
<keyword evidence="16" id="KW-1185">Reference proteome</keyword>
<evidence type="ECO:0000256" key="3">
    <source>
        <dbReference type="ARBA" id="ARBA00022538"/>
    </source>
</evidence>
<evidence type="ECO:0000256" key="7">
    <source>
        <dbReference type="ARBA" id="ARBA00022958"/>
    </source>
</evidence>
<dbReference type="GO" id="GO:0034702">
    <property type="term" value="C:monoatomic ion channel complex"/>
    <property type="evidence" value="ECO:0007669"/>
    <property type="project" value="UniProtKB-KW"/>
</dbReference>
<gene>
    <name evidence="15" type="ORF">HJC23_011020</name>
</gene>
<evidence type="ECO:0000313" key="16">
    <source>
        <dbReference type="Proteomes" id="UP001516023"/>
    </source>
</evidence>
<evidence type="ECO:0000256" key="1">
    <source>
        <dbReference type="ARBA" id="ARBA00004141"/>
    </source>
</evidence>
<reference evidence="15 16" key="1">
    <citation type="journal article" date="2020" name="G3 (Bethesda)">
        <title>Improved Reference Genome for Cyclotella cryptica CCMP332, a Model for Cell Wall Morphogenesis, Salinity Adaptation, and Lipid Production in Diatoms (Bacillariophyta).</title>
        <authorList>
            <person name="Roberts W.R."/>
            <person name="Downey K.M."/>
            <person name="Ruck E.C."/>
            <person name="Traller J.C."/>
            <person name="Alverson A.J."/>
        </authorList>
    </citation>
    <scope>NUCLEOTIDE SEQUENCE [LARGE SCALE GENOMIC DNA]</scope>
    <source>
        <strain evidence="15 16">CCMP332</strain>
    </source>
</reference>
<evidence type="ECO:0000256" key="5">
    <source>
        <dbReference type="ARBA" id="ARBA00022826"/>
    </source>
</evidence>
<keyword evidence="10 13" id="KW-0472">Membrane</keyword>
<dbReference type="Gene3D" id="1.20.120.350">
    <property type="entry name" value="Voltage-gated potassium channels. Chain C"/>
    <property type="match status" value="1"/>
</dbReference>
<comment type="subcellular location">
    <subcellularLocation>
        <location evidence="1">Membrane</location>
        <topology evidence="1">Multi-pass membrane protein</topology>
    </subcellularLocation>
</comment>
<keyword evidence="2" id="KW-0813">Transport</keyword>